<evidence type="ECO:0000313" key="2">
    <source>
        <dbReference type="Proteomes" id="UP000232883"/>
    </source>
</evidence>
<reference evidence="1 2" key="1">
    <citation type="submission" date="2017-11" db="EMBL/GenBank/DDBJ databases">
        <title>Taxonomic description and genome sequences of Spirosoma HA7 sp. nov., isolated from pollen microhabitat of Corylus avellana.</title>
        <authorList>
            <person name="Ambika Manirajan B."/>
            <person name="Suarez C."/>
            <person name="Ratering S."/>
            <person name="Geissler-Plaum R."/>
            <person name="Cardinale M."/>
            <person name="Sylvia S."/>
        </authorList>
    </citation>
    <scope>NUCLEOTIDE SEQUENCE [LARGE SCALE GENOMIC DNA]</scope>
    <source>
        <strain evidence="1 2">HA7</strain>
    </source>
</reference>
<dbReference type="EMBL" id="CP025096">
    <property type="protein sequence ID" value="AUD02141.1"/>
    <property type="molecule type" value="Genomic_DNA"/>
</dbReference>
<gene>
    <name evidence="1" type="ORF">CWM47_10095</name>
</gene>
<proteinExistence type="predicted"/>
<accession>A0A2K8YWY8</accession>
<keyword evidence="2" id="KW-1185">Reference proteome</keyword>
<dbReference type="AlphaFoldDB" id="A0A2K8YWY8"/>
<dbReference type="Proteomes" id="UP000232883">
    <property type="component" value="Chromosome"/>
</dbReference>
<sequence length="276" mass="31422">MNKWFGCFGLTFLHGAMVLGQPSTVMDVKRQIPHVFKVVEFPIGQNRSQLMATIDTIAPTYSLAKLINNHSQYINYLSANYSSVKPSSLITPGMSLSQANEAYHQAIANDTVFNRHFLTMAAYYLQGQGIIINGFIPPAKPVLTMPALMQIASRFFERSETVPNGLIIWHLNQRDIAQSNYNPTVQNQPLIEAFCSEAIINWSFTNEWISFPYDPDFYAEVKSLEARTAQLTTPDDRRQVVRPAMRELMSRNKVLEKMLLAEYEHALDWLGFTLIH</sequence>
<dbReference type="RefSeq" id="WP_100987860.1">
    <property type="nucleotide sequence ID" value="NZ_CP025096.1"/>
</dbReference>
<evidence type="ECO:0000313" key="1">
    <source>
        <dbReference type="EMBL" id="AUD02141.1"/>
    </source>
</evidence>
<organism evidence="1 2">
    <name type="scientific">Spirosoma pollinicola</name>
    <dbReference type="NCBI Taxonomy" id="2057025"/>
    <lineage>
        <taxon>Bacteria</taxon>
        <taxon>Pseudomonadati</taxon>
        <taxon>Bacteroidota</taxon>
        <taxon>Cytophagia</taxon>
        <taxon>Cytophagales</taxon>
        <taxon>Cytophagaceae</taxon>
        <taxon>Spirosoma</taxon>
    </lineage>
</organism>
<protein>
    <submittedName>
        <fullName evidence="1">Uncharacterized protein</fullName>
    </submittedName>
</protein>
<name>A0A2K8YWY8_9BACT</name>
<dbReference type="OrthoDB" id="946950at2"/>
<dbReference type="KEGG" id="spir:CWM47_10095"/>